<dbReference type="KEGG" id="tet:TTHERM_00149070"/>
<feature type="chain" id="PRO_5003712454" description="Thioredoxin" evidence="1">
    <location>
        <begin position="19"/>
        <end position="682"/>
    </location>
</feature>
<dbReference type="STRING" id="312017.I7ML72"/>
<keyword evidence="3" id="KW-1185">Reference proteome</keyword>
<evidence type="ECO:0000313" key="3">
    <source>
        <dbReference type="Proteomes" id="UP000009168"/>
    </source>
</evidence>
<evidence type="ECO:0008006" key="4">
    <source>
        <dbReference type="Google" id="ProtNLM"/>
    </source>
</evidence>
<dbReference type="Gene3D" id="3.40.30.10">
    <property type="entry name" value="Glutaredoxin"/>
    <property type="match status" value="1"/>
</dbReference>
<sequence length="682" mass="81110">MGIKIVVLAFLILGLVFPQDQQKKDNGILTSFLQLKEKLSQSSKFLAFVVIAGKSCENCEKALFIFQQYKMNMEGYVNSYFMDCDQMWDQVFEREHFAACDPKNSNIWPIVQFFKPPAEDYDPSGDDTSSKRQPEVIQYKDVFQENRLIDYSKAIMPLFAYEVRTEQDIQKQLENKTLQNKIMLFIKENEEIPYYFKALTSHFRYKIHFCVVKADQELLDQYKIEDTPTILAFRFIRQKQSYKQEIYVGPKRIQSAITFFKKYSSGVEKKDINLTYKPKTESRKYNITMIHQFKDIPQYFNSDQGVLLYLITDQTSTDDISFETLQQIHKYSSFIEYFKTYVDSILIYKYYQNQLEVEQEEFFNLNKLNLQEDHLLFYPTGIKNLNSFFKVRAKLSKKQMISEIFSLMENKEDLLDEEAIQHYIKHAISTNRIATSLFIDTKDKQSSELLFVFRYLSNQKKFRDCSSFGVYKDITKEYQKHWQIDNLPFIVSFLHNIGDNNQLQTAVYDSAPDFSYLALHNYLSQLCFSKEKEKIESVLIAETNNQQNFDKYCGNGEECFIAFLDYSRENKFKIELDLFKTLSEKFRNQKAVNWVYIDGRCHKQLLKRINLSDQDMPYLLYYNSKSWKYKIMEESFVFQNMLGFTQKFMSKKNKKAGLLKLQDAIDIDEKDCELQRQKKYDL</sequence>
<dbReference type="InParanoid" id="I7ML72"/>
<accession>I7ML72</accession>
<dbReference type="AlphaFoldDB" id="I7ML72"/>
<proteinExistence type="predicted"/>
<protein>
    <recommendedName>
        <fullName evidence="4">Thioredoxin</fullName>
    </recommendedName>
</protein>
<reference evidence="3" key="1">
    <citation type="journal article" date="2006" name="PLoS Biol.">
        <title>Macronuclear genome sequence of the ciliate Tetrahymena thermophila, a model eukaryote.</title>
        <authorList>
            <person name="Eisen J.A."/>
            <person name="Coyne R.S."/>
            <person name="Wu M."/>
            <person name="Wu D."/>
            <person name="Thiagarajan M."/>
            <person name="Wortman J.R."/>
            <person name="Badger J.H."/>
            <person name="Ren Q."/>
            <person name="Amedeo P."/>
            <person name="Jones K.M."/>
            <person name="Tallon L.J."/>
            <person name="Delcher A.L."/>
            <person name="Salzberg S.L."/>
            <person name="Silva J.C."/>
            <person name="Haas B.J."/>
            <person name="Majoros W.H."/>
            <person name="Farzad M."/>
            <person name="Carlton J.M."/>
            <person name="Smith R.K. Jr."/>
            <person name="Garg J."/>
            <person name="Pearlman R.E."/>
            <person name="Karrer K.M."/>
            <person name="Sun L."/>
            <person name="Manning G."/>
            <person name="Elde N.C."/>
            <person name="Turkewitz A.P."/>
            <person name="Asai D.J."/>
            <person name="Wilkes D.E."/>
            <person name="Wang Y."/>
            <person name="Cai H."/>
            <person name="Collins K."/>
            <person name="Stewart B.A."/>
            <person name="Lee S.R."/>
            <person name="Wilamowska K."/>
            <person name="Weinberg Z."/>
            <person name="Ruzzo W.L."/>
            <person name="Wloga D."/>
            <person name="Gaertig J."/>
            <person name="Frankel J."/>
            <person name="Tsao C.-C."/>
            <person name="Gorovsky M.A."/>
            <person name="Keeling P.J."/>
            <person name="Waller R.F."/>
            <person name="Patron N.J."/>
            <person name="Cherry J.M."/>
            <person name="Stover N.A."/>
            <person name="Krieger C.J."/>
            <person name="del Toro C."/>
            <person name="Ryder H.F."/>
            <person name="Williamson S.C."/>
            <person name="Barbeau R.A."/>
            <person name="Hamilton E.P."/>
            <person name="Orias E."/>
        </authorList>
    </citation>
    <scope>NUCLEOTIDE SEQUENCE [LARGE SCALE GENOMIC DNA]</scope>
    <source>
        <strain evidence="3">SB210</strain>
    </source>
</reference>
<organism evidence="2 3">
    <name type="scientific">Tetrahymena thermophila (strain SB210)</name>
    <dbReference type="NCBI Taxonomy" id="312017"/>
    <lineage>
        <taxon>Eukaryota</taxon>
        <taxon>Sar</taxon>
        <taxon>Alveolata</taxon>
        <taxon>Ciliophora</taxon>
        <taxon>Intramacronucleata</taxon>
        <taxon>Oligohymenophorea</taxon>
        <taxon>Hymenostomatida</taxon>
        <taxon>Tetrahymenina</taxon>
        <taxon>Tetrahymenidae</taxon>
        <taxon>Tetrahymena</taxon>
    </lineage>
</organism>
<dbReference type="EMBL" id="GG662603">
    <property type="protein sequence ID" value="EAS01297.2"/>
    <property type="molecule type" value="Genomic_DNA"/>
</dbReference>
<name>I7ML72_TETTS</name>
<dbReference type="RefSeq" id="XP_001021542.2">
    <property type="nucleotide sequence ID" value="XM_001021542.3"/>
</dbReference>
<dbReference type="Proteomes" id="UP000009168">
    <property type="component" value="Unassembled WGS sequence"/>
</dbReference>
<feature type="signal peptide" evidence="1">
    <location>
        <begin position="1"/>
        <end position="18"/>
    </location>
</feature>
<evidence type="ECO:0000256" key="1">
    <source>
        <dbReference type="SAM" id="SignalP"/>
    </source>
</evidence>
<keyword evidence="1" id="KW-0732">Signal</keyword>
<dbReference type="SUPFAM" id="SSF52833">
    <property type="entry name" value="Thioredoxin-like"/>
    <property type="match status" value="1"/>
</dbReference>
<evidence type="ECO:0000313" key="2">
    <source>
        <dbReference type="EMBL" id="EAS01297.2"/>
    </source>
</evidence>
<dbReference type="GeneID" id="7825238"/>
<gene>
    <name evidence="2" type="ORF">TTHERM_00149070</name>
</gene>
<dbReference type="InterPro" id="IPR036249">
    <property type="entry name" value="Thioredoxin-like_sf"/>
</dbReference>